<name>A0A1C0A892_9FIRM</name>
<reference evidence="2 3" key="2">
    <citation type="submission" date="2016-08" db="EMBL/GenBank/DDBJ databases">
        <title>Orenia metallireducens sp. nov. strain Z6, a Novel Metal-reducing Firmicute from the Deep Subsurface.</title>
        <authorList>
            <person name="Maxim B.I."/>
            <person name="Kenneth K."/>
            <person name="Flynn T.M."/>
            <person name="Oloughlin E.J."/>
            <person name="Locke R.A."/>
            <person name="Weber J.R."/>
            <person name="Egan S.M."/>
            <person name="Mackie R.I."/>
            <person name="Cann I.K."/>
        </authorList>
    </citation>
    <scope>NUCLEOTIDE SEQUENCE [LARGE SCALE GENOMIC DNA]</scope>
    <source>
        <strain evidence="2 3">Z6</strain>
    </source>
</reference>
<evidence type="ECO:0000256" key="1">
    <source>
        <dbReference type="SAM" id="Phobius"/>
    </source>
</evidence>
<dbReference type="Proteomes" id="UP000093514">
    <property type="component" value="Unassembled WGS sequence"/>
</dbReference>
<keyword evidence="3" id="KW-1185">Reference proteome</keyword>
<proteinExistence type="predicted"/>
<feature type="transmembrane region" description="Helical" evidence="1">
    <location>
        <begin position="321"/>
        <end position="340"/>
    </location>
</feature>
<keyword evidence="1" id="KW-1133">Transmembrane helix</keyword>
<dbReference type="EMBL" id="LWDV01000009">
    <property type="protein sequence ID" value="OCL26440.1"/>
    <property type="molecule type" value="Genomic_DNA"/>
</dbReference>
<keyword evidence="1" id="KW-0472">Membrane</keyword>
<accession>A0A1C0A892</accession>
<organism evidence="2 3">
    <name type="scientific">Orenia metallireducens</name>
    <dbReference type="NCBI Taxonomy" id="1413210"/>
    <lineage>
        <taxon>Bacteria</taxon>
        <taxon>Bacillati</taxon>
        <taxon>Bacillota</taxon>
        <taxon>Clostridia</taxon>
        <taxon>Halanaerobiales</taxon>
        <taxon>Halobacteroidaceae</taxon>
        <taxon>Orenia</taxon>
    </lineage>
</organism>
<dbReference type="AlphaFoldDB" id="A0A1C0A892"/>
<keyword evidence="1" id="KW-0812">Transmembrane</keyword>
<gene>
    <name evidence="2" type="ORF">U472_10590</name>
</gene>
<evidence type="ECO:0000313" key="2">
    <source>
        <dbReference type="EMBL" id="OCL26440.1"/>
    </source>
</evidence>
<protein>
    <submittedName>
        <fullName evidence="2">Uncharacterized protein</fullName>
    </submittedName>
</protein>
<evidence type="ECO:0000313" key="3">
    <source>
        <dbReference type="Proteomes" id="UP000093514"/>
    </source>
</evidence>
<comment type="caution">
    <text evidence="2">The sequence shown here is derived from an EMBL/GenBank/DDBJ whole genome shotgun (WGS) entry which is preliminary data.</text>
</comment>
<sequence length="341" mass="38884">MDQKIGIIQQTAEINQDEAKQALKLAEGDLDKALQMVDYVSQSYMIIHGRASYGSYNKTYLLFSIVTNGKDGEILKSDLVTTSEDDLENINVDIDHKVFIKTLNDIGIKSKKSINSKESQLKFERLFTAADIFELFTLLKADDLSKFKTIFKEKLENFLKEELNLEIFAKTLTKVKLRTYYPQLFSEESNIQNNNSIKQNAEQKDLGLDINLTCQPVISPSSGRRIEELLDGDEILVKISDSSEMGRYLASLLKDSTGMIKGTIEDREFNQGTERYWVLIKFGPNIYGNLSVSPQIKISIPKKEEKSMENKEGTLIDQGTFMLFFFIGLFIIIIIFILIIF</sequence>
<dbReference type="RefSeq" id="WP_068718272.1">
    <property type="nucleotide sequence ID" value="NZ_LWDV01000009.1"/>
</dbReference>
<reference evidence="3" key="1">
    <citation type="submission" date="2016-07" db="EMBL/GenBank/DDBJ databases">
        <authorList>
            <person name="Florea S."/>
            <person name="Webb J.S."/>
            <person name="Jaromczyk J."/>
            <person name="Schardl C.L."/>
        </authorList>
    </citation>
    <scope>NUCLEOTIDE SEQUENCE [LARGE SCALE GENOMIC DNA]</scope>
    <source>
        <strain evidence="3">Z6</strain>
    </source>
</reference>
<dbReference type="OrthoDB" id="2112775at2"/>